<dbReference type="SUPFAM" id="SSF49503">
    <property type="entry name" value="Cupredoxins"/>
    <property type="match status" value="1"/>
</dbReference>
<evidence type="ECO:0000313" key="2">
    <source>
        <dbReference type="EMBL" id="MFD1150581.1"/>
    </source>
</evidence>
<dbReference type="Gene3D" id="2.60.40.420">
    <property type="entry name" value="Cupredoxins - blue copper proteins"/>
    <property type="match status" value="1"/>
</dbReference>
<dbReference type="EMBL" id="JBHTLK010000168">
    <property type="protein sequence ID" value="MFD1150581.1"/>
    <property type="molecule type" value="Genomic_DNA"/>
</dbReference>
<accession>A0ABW3R0H5</accession>
<evidence type="ECO:0000256" key="1">
    <source>
        <dbReference type="SAM" id="SignalP"/>
    </source>
</evidence>
<organism evidence="2 3">
    <name type="scientific">Saccharothrix hoggarensis</name>
    <dbReference type="NCBI Taxonomy" id="913853"/>
    <lineage>
        <taxon>Bacteria</taxon>
        <taxon>Bacillati</taxon>
        <taxon>Actinomycetota</taxon>
        <taxon>Actinomycetes</taxon>
        <taxon>Pseudonocardiales</taxon>
        <taxon>Pseudonocardiaceae</taxon>
        <taxon>Saccharothrix</taxon>
    </lineage>
</organism>
<sequence length="114" mass="11881">MIRVLLLATLAALAVLVPAGCTSAPAPAPASTEPLVLRLSVDDASPQQVEAVRGQAVELTVTSAEPVEVHVHGIDVLAKAEEGKPAVLEFTVDRTGTFDVEAHPDTLLVQLVVR</sequence>
<evidence type="ECO:0008006" key="4">
    <source>
        <dbReference type="Google" id="ProtNLM"/>
    </source>
</evidence>
<keyword evidence="1" id="KW-0732">Signal</keyword>
<dbReference type="RefSeq" id="WP_380726788.1">
    <property type="nucleotide sequence ID" value="NZ_JBHTLK010000168.1"/>
</dbReference>
<feature type="chain" id="PRO_5045693679" description="EfeO-type cupredoxin-like domain-containing protein" evidence="1">
    <location>
        <begin position="20"/>
        <end position="114"/>
    </location>
</feature>
<dbReference type="Proteomes" id="UP001597168">
    <property type="component" value="Unassembled WGS sequence"/>
</dbReference>
<proteinExistence type="predicted"/>
<evidence type="ECO:0000313" key="3">
    <source>
        <dbReference type="Proteomes" id="UP001597168"/>
    </source>
</evidence>
<feature type="signal peptide" evidence="1">
    <location>
        <begin position="1"/>
        <end position="19"/>
    </location>
</feature>
<comment type="caution">
    <text evidence="2">The sequence shown here is derived from an EMBL/GenBank/DDBJ whole genome shotgun (WGS) entry which is preliminary data.</text>
</comment>
<keyword evidence="3" id="KW-1185">Reference proteome</keyword>
<reference evidence="3" key="1">
    <citation type="journal article" date="2019" name="Int. J. Syst. Evol. Microbiol.">
        <title>The Global Catalogue of Microorganisms (GCM) 10K type strain sequencing project: providing services to taxonomists for standard genome sequencing and annotation.</title>
        <authorList>
            <consortium name="The Broad Institute Genomics Platform"/>
            <consortium name="The Broad Institute Genome Sequencing Center for Infectious Disease"/>
            <person name="Wu L."/>
            <person name="Ma J."/>
        </authorList>
    </citation>
    <scope>NUCLEOTIDE SEQUENCE [LARGE SCALE GENOMIC DNA]</scope>
    <source>
        <strain evidence="3">CCUG 60214</strain>
    </source>
</reference>
<gene>
    <name evidence="2" type="ORF">ACFQ3T_25910</name>
</gene>
<protein>
    <recommendedName>
        <fullName evidence="4">EfeO-type cupredoxin-like domain-containing protein</fullName>
    </recommendedName>
</protein>
<name>A0ABW3R0H5_9PSEU</name>
<dbReference type="InterPro" id="IPR008972">
    <property type="entry name" value="Cupredoxin"/>
</dbReference>